<reference evidence="1 2" key="1">
    <citation type="submission" date="2021-06" db="EMBL/GenBank/DDBJ databases">
        <authorList>
            <person name="Palmer J.M."/>
        </authorList>
    </citation>
    <scope>NUCLEOTIDE SEQUENCE [LARGE SCALE GENOMIC DNA]</scope>
    <source>
        <strain evidence="2">if_2019</strain>
        <tissue evidence="1">Muscle</tissue>
    </source>
</reference>
<proteinExistence type="predicted"/>
<sequence length="73" mass="7822">MGSSSSSFPPRNIYLDVDGKVQKVVFSRHCSPCDIKELLCSSSNLPRNSAIKIVNPEGALVSVDATMPTNSPK</sequence>
<evidence type="ECO:0000313" key="2">
    <source>
        <dbReference type="Proteomes" id="UP001482620"/>
    </source>
</evidence>
<evidence type="ECO:0000313" key="1">
    <source>
        <dbReference type="EMBL" id="MEQ2226021.1"/>
    </source>
</evidence>
<gene>
    <name evidence="1" type="ORF">ILYODFUR_023450</name>
</gene>
<organism evidence="1 2">
    <name type="scientific">Ilyodon furcidens</name>
    <name type="common">goldbreast splitfin</name>
    <dbReference type="NCBI Taxonomy" id="33524"/>
    <lineage>
        <taxon>Eukaryota</taxon>
        <taxon>Metazoa</taxon>
        <taxon>Chordata</taxon>
        <taxon>Craniata</taxon>
        <taxon>Vertebrata</taxon>
        <taxon>Euteleostomi</taxon>
        <taxon>Actinopterygii</taxon>
        <taxon>Neopterygii</taxon>
        <taxon>Teleostei</taxon>
        <taxon>Neoteleostei</taxon>
        <taxon>Acanthomorphata</taxon>
        <taxon>Ovalentaria</taxon>
        <taxon>Atherinomorphae</taxon>
        <taxon>Cyprinodontiformes</taxon>
        <taxon>Goodeidae</taxon>
        <taxon>Ilyodon</taxon>
    </lineage>
</organism>
<dbReference type="EMBL" id="JAHRIQ010014272">
    <property type="protein sequence ID" value="MEQ2226021.1"/>
    <property type="molecule type" value="Genomic_DNA"/>
</dbReference>
<name>A0ABV0SZV2_9TELE</name>
<accession>A0ABV0SZV2</accession>
<comment type="caution">
    <text evidence="1">The sequence shown here is derived from an EMBL/GenBank/DDBJ whole genome shotgun (WGS) entry which is preliminary data.</text>
</comment>
<protein>
    <submittedName>
        <fullName evidence="1">Uncharacterized protein</fullName>
    </submittedName>
</protein>
<keyword evidence="2" id="KW-1185">Reference proteome</keyword>
<dbReference type="Proteomes" id="UP001482620">
    <property type="component" value="Unassembled WGS sequence"/>
</dbReference>